<evidence type="ECO:0000256" key="3">
    <source>
        <dbReference type="SAM" id="SignalP"/>
    </source>
</evidence>
<organism evidence="4 5">
    <name type="scientific">Amylocarpus encephaloides</name>
    <dbReference type="NCBI Taxonomy" id="45428"/>
    <lineage>
        <taxon>Eukaryota</taxon>
        <taxon>Fungi</taxon>
        <taxon>Dikarya</taxon>
        <taxon>Ascomycota</taxon>
        <taxon>Pezizomycotina</taxon>
        <taxon>Leotiomycetes</taxon>
        <taxon>Helotiales</taxon>
        <taxon>Helotiales incertae sedis</taxon>
        <taxon>Amylocarpus</taxon>
    </lineage>
</organism>
<feature type="chain" id="PRO_5040175363" description="Mid2 domain-containing protein" evidence="3">
    <location>
        <begin position="22"/>
        <end position="295"/>
    </location>
</feature>
<dbReference type="EMBL" id="MU251488">
    <property type="protein sequence ID" value="KAG9233727.1"/>
    <property type="molecule type" value="Genomic_DNA"/>
</dbReference>
<gene>
    <name evidence="4" type="ORF">BJ875DRAFT_35224</name>
</gene>
<keyword evidence="2" id="KW-0472">Membrane</keyword>
<dbReference type="AlphaFoldDB" id="A0A9P8C514"/>
<keyword evidence="5" id="KW-1185">Reference proteome</keyword>
<feature type="region of interest" description="Disordered" evidence="1">
    <location>
        <begin position="50"/>
        <end position="135"/>
    </location>
</feature>
<keyword evidence="2" id="KW-0812">Transmembrane</keyword>
<dbReference type="Proteomes" id="UP000824998">
    <property type="component" value="Unassembled WGS sequence"/>
</dbReference>
<dbReference type="OrthoDB" id="5425782at2759"/>
<evidence type="ECO:0000313" key="5">
    <source>
        <dbReference type="Proteomes" id="UP000824998"/>
    </source>
</evidence>
<accession>A0A9P8C514</accession>
<sequence>MLSPSQLRLLSVLALLSLAQASAFNAPVFVRQDSSTQTVSQQVTSTVVSSSAPSSSVSSSSEQQQSTSTVVQTSTQQVSSSSQQEETSSTPTTPQASSTPTTSNQQQSTSSQESSTPTTSSPSQTKGGAATTTSNKKTSTLLTDIATITPTVDIVTQVLTVSGSTFTSLSSSTDTAGYNSATSAAAAASSSAASLAQNDSKDDGGMSDKTRNTIIGVVVGVGGAAIFAGLFLVAWRIWGRKKKTDENDGLMGFGGASETKPALGSGSTATATPFQSTLETYHNPARGNVNASSNF</sequence>
<protein>
    <recommendedName>
        <fullName evidence="6">Mid2 domain-containing protein</fullName>
    </recommendedName>
</protein>
<proteinExistence type="predicted"/>
<evidence type="ECO:0000313" key="4">
    <source>
        <dbReference type="EMBL" id="KAG9233727.1"/>
    </source>
</evidence>
<keyword evidence="3" id="KW-0732">Signal</keyword>
<evidence type="ECO:0000256" key="2">
    <source>
        <dbReference type="SAM" id="Phobius"/>
    </source>
</evidence>
<evidence type="ECO:0000256" key="1">
    <source>
        <dbReference type="SAM" id="MobiDB-lite"/>
    </source>
</evidence>
<reference evidence="4" key="1">
    <citation type="journal article" date="2021" name="IMA Fungus">
        <title>Genomic characterization of three marine fungi, including Emericellopsis atlantica sp. nov. with signatures of a generalist lifestyle and marine biomass degradation.</title>
        <authorList>
            <person name="Hagestad O.C."/>
            <person name="Hou L."/>
            <person name="Andersen J.H."/>
            <person name="Hansen E.H."/>
            <person name="Altermark B."/>
            <person name="Li C."/>
            <person name="Kuhnert E."/>
            <person name="Cox R.J."/>
            <person name="Crous P.W."/>
            <person name="Spatafora J.W."/>
            <person name="Lail K."/>
            <person name="Amirebrahimi M."/>
            <person name="Lipzen A."/>
            <person name="Pangilinan J."/>
            <person name="Andreopoulos W."/>
            <person name="Hayes R.D."/>
            <person name="Ng V."/>
            <person name="Grigoriev I.V."/>
            <person name="Jackson S.A."/>
            <person name="Sutton T.D.S."/>
            <person name="Dobson A.D.W."/>
            <person name="Rama T."/>
        </authorList>
    </citation>
    <scope>NUCLEOTIDE SEQUENCE</scope>
    <source>
        <strain evidence="4">TRa018bII</strain>
    </source>
</reference>
<feature type="transmembrane region" description="Helical" evidence="2">
    <location>
        <begin position="214"/>
        <end position="235"/>
    </location>
</feature>
<comment type="caution">
    <text evidence="4">The sequence shown here is derived from an EMBL/GenBank/DDBJ whole genome shotgun (WGS) entry which is preliminary data.</text>
</comment>
<keyword evidence="2" id="KW-1133">Transmembrane helix</keyword>
<name>A0A9P8C514_9HELO</name>
<feature type="signal peptide" evidence="3">
    <location>
        <begin position="1"/>
        <end position="21"/>
    </location>
</feature>
<evidence type="ECO:0008006" key="6">
    <source>
        <dbReference type="Google" id="ProtNLM"/>
    </source>
</evidence>